<accession>A0A3M7SEW9</accession>
<proteinExistence type="predicted"/>
<dbReference type="AlphaFoldDB" id="A0A3M7SEW9"/>
<dbReference type="EMBL" id="REGN01001523">
    <property type="protein sequence ID" value="RNA34118.1"/>
    <property type="molecule type" value="Genomic_DNA"/>
</dbReference>
<protein>
    <submittedName>
        <fullName evidence="1">Uncharacterized protein</fullName>
    </submittedName>
</protein>
<dbReference type="Proteomes" id="UP000276133">
    <property type="component" value="Unassembled WGS sequence"/>
</dbReference>
<name>A0A3M7SEW9_BRAPC</name>
<evidence type="ECO:0000313" key="1">
    <source>
        <dbReference type="EMBL" id="RNA34118.1"/>
    </source>
</evidence>
<evidence type="ECO:0000313" key="2">
    <source>
        <dbReference type="Proteomes" id="UP000276133"/>
    </source>
</evidence>
<gene>
    <name evidence="1" type="ORF">BpHYR1_025061</name>
</gene>
<sequence>MIIFLIIAKSSISYSKTYEINKFLMSHMFLIVEKNIIIPLSCYNLEKNSIRVLNIFFKA</sequence>
<reference evidence="1 2" key="1">
    <citation type="journal article" date="2018" name="Sci. Rep.">
        <title>Genomic signatures of local adaptation to the degree of environmental predictability in rotifers.</title>
        <authorList>
            <person name="Franch-Gras L."/>
            <person name="Hahn C."/>
            <person name="Garcia-Roger E.M."/>
            <person name="Carmona M.J."/>
            <person name="Serra M."/>
            <person name="Gomez A."/>
        </authorList>
    </citation>
    <scope>NUCLEOTIDE SEQUENCE [LARGE SCALE GENOMIC DNA]</scope>
    <source>
        <strain evidence="1">HYR1</strain>
    </source>
</reference>
<organism evidence="1 2">
    <name type="scientific">Brachionus plicatilis</name>
    <name type="common">Marine rotifer</name>
    <name type="synonym">Brachionus muelleri</name>
    <dbReference type="NCBI Taxonomy" id="10195"/>
    <lineage>
        <taxon>Eukaryota</taxon>
        <taxon>Metazoa</taxon>
        <taxon>Spiralia</taxon>
        <taxon>Gnathifera</taxon>
        <taxon>Rotifera</taxon>
        <taxon>Eurotatoria</taxon>
        <taxon>Monogononta</taxon>
        <taxon>Pseudotrocha</taxon>
        <taxon>Ploima</taxon>
        <taxon>Brachionidae</taxon>
        <taxon>Brachionus</taxon>
    </lineage>
</organism>
<comment type="caution">
    <text evidence="1">The sequence shown here is derived from an EMBL/GenBank/DDBJ whole genome shotgun (WGS) entry which is preliminary data.</text>
</comment>
<keyword evidence="2" id="KW-1185">Reference proteome</keyword>